<accession>A0A0B0PF40</accession>
<organism evidence="1 2">
    <name type="scientific">Gossypium arboreum</name>
    <name type="common">Tree cotton</name>
    <name type="synonym">Gossypium nanking</name>
    <dbReference type="NCBI Taxonomy" id="29729"/>
    <lineage>
        <taxon>Eukaryota</taxon>
        <taxon>Viridiplantae</taxon>
        <taxon>Streptophyta</taxon>
        <taxon>Embryophyta</taxon>
        <taxon>Tracheophyta</taxon>
        <taxon>Spermatophyta</taxon>
        <taxon>Magnoliopsida</taxon>
        <taxon>eudicotyledons</taxon>
        <taxon>Gunneridae</taxon>
        <taxon>Pentapetalae</taxon>
        <taxon>rosids</taxon>
        <taxon>malvids</taxon>
        <taxon>Malvales</taxon>
        <taxon>Malvaceae</taxon>
        <taxon>Malvoideae</taxon>
        <taxon>Gossypium</taxon>
    </lineage>
</organism>
<sequence length="24" mass="2847">MVFHTMIFVFEGHSTCHSFLYISL</sequence>
<evidence type="ECO:0000313" key="2">
    <source>
        <dbReference type="Proteomes" id="UP000032142"/>
    </source>
</evidence>
<dbReference type="Proteomes" id="UP000032142">
    <property type="component" value="Unassembled WGS sequence"/>
</dbReference>
<reference evidence="2" key="1">
    <citation type="submission" date="2014-09" db="EMBL/GenBank/DDBJ databases">
        <authorList>
            <person name="Mudge J."/>
            <person name="Ramaraj T."/>
            <person name="Lindquist I.E."/>
            <person name="Bharti A.K."/>
            <person name="Sundararajan A."/>
            <person name="Cameron C.T."/>
            <person name="Woodward J.E."/>
            <person name="May G.D."/>
            <person name="Brubaker C."/>
            <person name="Broadhvest J."/>
            <person name="Wilkins T.A."/>
        </authorList>
    </citation>
    <scope>NUCLEOTIDE SEQUENCE</scope>
    <source>
        <strain evidence="2">cv. AKA8401</strain>
    </source>
</reference>
<dbReference type="EMBL" id="KN423675">
    <property type="protein sequence ID" value="KHG23049.1"/>
    <property type="molecule type" value="Genomic_DNA"/>
</dbReference>
<proteinExistence type="predicted"/>
<keyword evidence="2" id="KW-1185">Reference proteome</keyword>
<dbReference type="AlphaFoldDB" id="A0A0B0PF40"/>
<protein>
    <submittedName>
        <fullName evidence="1">Uncharacterized protein</fullName>
    </submittedName>
</protein>
<gene>
    <name evidence="1" type="ORF">F383_03372</name>
</gene>
<evidence type="ECO:0000313" key="1">
    <source>
        <dbReference type="EMBL" id="KHG23049.1"/>
    </source>
</evidence>
<name>A0A0B0PF40_GOSAR</name>